<evidence type="ECO:0000313" key="1">
    <source>
        <dbReference type="EMBL" id="EGX58480.1"/>
    </source>
</evidence>
<dbReference type="Proteomes" id="UP000004217">
    <property type="component" value="Unassembled WGS sequence"/>
</dbReference>
<comment type="caution">
    <text evidence="1">The sequence shown here is derived from an EMBL/GenBank/DDBJ whole genome shotgun (WGS) entry which is preliminary data.</text>
</comment>
<sequence length="61" mass="6982">MVLLHRAVHEQEAYGRRQFRLRPSPGSGVRALVHGDCTRLLEIRLPFPGLHFTAYCIVLVQ</sequence>
<keyword evidence="2" id="KW-1185">Reference proteome</keyword>
<name>G2GDE8_9ACTN</name>
<organism evidence="1 2">
    <name type="scientific">Streptomyces zinciresistens K42</name>
    <dbReference type="NCBI Taxonomy" id="700597"/>
    <lineage>
        <taxon>Bacteria</taxon>
        <taxon>Bacillati</taxon>
        <taxon>Actinomycetota</taxon>
        <taxon>Actinomycetes</taxon>
        <taxon>Kitasatosporales</taxon>
        <taxon>Streptomycetaceae</taxon>
        <taxon>Streptomyces</taxon>
    </lineage>
</organism>
<gene>
    <name evidence="1" type="ORF">SZN_17627</name>
</gene>
<dbReference type="EMBL" id="AGBF01000054">
    <property type="protein sequence ID" value="EGX58480.1"/>
    <property type="molecule type" value="Genomic_DNA"/>
</dbReference>
<accession>G2GDE8</accession>
<dbReference type="PATRIC" id="fig|700597.3.peg.3456"/>
<reference evidence="1 2" key="1">
    <citation type="submission" date="2011-08" db="EMBL/GenBank/DDBJ databases">
        <authorList>
            <person name="Lin Y."/>
            <person name="Hao X."/>
            <person name="Johnstone L."/>
            <person name="Miller S.J."/>
            <person name="Wei G."/>
            <person name="Rensing C."/>
        </authorList>
    </citation>
    <scope>NUCLEOTIDE SEQUENCE [LARGE SCALE GENOMIC DNA]</scope>
    <source>
        <strain evidence="1 2">K42</strain>
    </source>
</reference>
<evidence type="ECO:0000313" key="2">
    <source>
        <dbReference type="Proteomes" id="UP000004217"/>
    </source>
</evidence>
<dbReference type="AlphaFoldDB" id="G2GDE8"/>
<protein>
    <submittedName>
        <fullName evidence="1">Uncharacterized protein</fullName>
    </submittedName>
</protein>
<proteinExistence type="predicted"/>